<comment type="caution">
    <text evidence="1">The sequence shown here is derived from an EMBL/GenBank/DDBJ whole genome shotgun (WGS) entry which is preliminary data.</text>
</comment>
<gene>
    <name evidence="1" type="ORF">OV287_20205</name>
</gene>
<dbReference type="PANTHER" id="PTHR17985:SF8">
    <property type="entry name" value="TRANSPORT AND GOLGI ORGANIZATION PROTEIN 2 HOMOLOG"/>
    <property type="match status" value="1"/>
</dbReference>
<dbReference type="Gene3D" id="3.60.60.10">
    <property type="entry name" value="Penicillin V Acylase, Chain A"/>
    <property type="match status" value="1"/>
</dbReference>
<name>A0ABT4A5A8_9BACT</name>
<keyword evidence="2" id="KW-1185">Reference proteome</keyword>
<dbReference type="EMBL" id="JAPNKA010000001">
    <property type="protein sequence ID" value="MCY1076808.1"/>
    <property type="molecule type" value="Genomic_DNA"/>
</dbReference>
<dbReference type="Proteomes" id="UP001207654">
    <property type="component" value="Unassembled WGS sequence"/>
</dbReference>
<dbReference type="PANTHER" id="PTHR17985">
    <property type="entry name" value="SER/THR-RICH PROTEIN T10 IN DGCR REGION"/>
    <property type="match status" value="1"/>
</dbReference>
<protein>
    <submittedName>
        <fullName evidence="1">NRDE family protein</fullName>
    </submittedName>
</protein>
<proteinExistence type="predicted"/>
<dbReference type="InterPro" id="IPR008551">
    <property type="entry name" value="TANGO2"/>
</dbReference>
<accession>A0ABT4A5A8</accession>
<evidence type="ECO:0000313" key="2">
    <source>
        <dbReference type="Proteomes" id="UP001207654"/>
    </source>
</evidence>
<sequence>MCTIVILRHIHPEWPLVLAANRDELYARPAAGPQVLSSSPRVVGGRDLERQGTWMGVTDGGFFVGLTNQRGAANLTRAPRSRGEVVLRALQTGSVEGVDRYLTGLDAREYNPFNLLYGDAGVLRVAYARPDSERIHVEDVPPGVHVLPNDVLNTPAMPKVARARKLAEKAARMPWPETVQALQLALADHLLPEHAPELLLEEFKEALPELRERLRQYQALCIHTPGYGTRSSAIVALAPGRVAHYLSSDAAPCQGPYQDVTPLIYPE</sequence>
<dbReference type="Pfam" id="PF05742">
    <property type="entry name" value="TANGO2"/>
    <property type="match status" value="1"/>
</dbReference>
<organism evidence="1 2">
    <name type="scientific">Archangium lansingense</name>
    <dbReference type="NCBI Taxonomy" id="2995310"/>
    <lineage>
        <taxon>Bacteria</taxon>
        <taxon>Pseudomonadati</taxon>
        <taxon>Myxococcota</taxon>
        <taxon>Myxococcia</taxon>
        <taxon>Myxococcales</taxon>
        <taxon>Cystobacterineae</taxon>
        <taxon>Archangiaceae</taxon>
        <taxon>Archangium</taxon>
    </lineage>
</organism>
<dbReference type="RefSeq" id="WP_267535670.1">
    <property type="nucleotide sequence ID" value="NZ_JAPNKA010000001.1"/>
</dbReference>
<evidence type="ECO:0000313" key="1">
    <source>
        <dbReference type="EMBL" id="MCY1076808.1"/>
    </source>
</evidence>
<reference evidence="1 2" key="1">
    <citation type="submission" date="2022-11" db="EMBL/GenBank/DDBJ databases">
        <title>Minimal conservation of predation-associated metabolite biosynthetic gene clusters underscores biosynthetic potential of Myxococcota including descriptions for ten novel species: Archangium lansinium sp. nov., Myxococcus landrumus sp. nov., Nannocystis bai.</title>
        <authorList>
            <person name="Ahearne A."/>
            <person name="Stevens C."/>
            <person name="Phillips K."/>
        </authorList>
    </citation>
    <scope>NUCLEOTIDE SEQUENCE [LARGE SCALE GENOMIC DNA]</scope>
    <source>
        <strain evidence="1 2">MIWBW</strain>
    </source>
</reference>